<sequence>MAATRDVGRGVAASVAAVVAMAGTAVAGFAGGLLVDGVLRFASVSWPAWQDRVGR</sequence>
<accession>A0A2P8I065</accession>
<name>A0A2P8I065_SACCR</name>
<evidence type="ECO:0000313" key="2">
    <source>
        <dbReference type="EMBL" id="PSL51835.1"/>
    </source>
</evidence>
<keyword evidence="1" id="KW-1133">Transmembrane helix</keyword>
<feature type="transmembrane region" description="Helical" evidence="1">
    <location>
        <begin position="12"/>
        <end position="35"/>
    </location>
</feature>
<comment type="caution">
    <text evidence="2">The sequence shown here is derived from an EMBL/GenBank/DDBJ whole genome shotgun (WGS) entry which is preliminary data.</text>
</comment>
<evidence type="ECO:0000256" key="1">
    <source>
        <dbReference type="SAM" id="Phobius"/>
    </source>
</evidence>
<evidence type="ECO:0000313" key="3">
    <source>
        <dbReference type="Proteomes" id="UP000241118"/>
    </source>
</evidence>
<dbReference type="AlphaFoldDB" id="A0A2P8I065"/>
<organism evidence="2 3">
    <name type="scientific">Saccharothrix carnea</name>
    <dbReference type="NCBI Taxonomy" id="1280637"/>
    <lineage>
        <taxon>Bacteria</taxon>
        <taxon>Bacillati</taxon>
        <taxon>Actinomycetota</taxon>
        <taxon>Actinomycetes</taxon>
        <taxon>Pseudonocardiales</taxon>
        <taxon>Pseudonocardiaceae</taxon>
        <taxon>Saccharothrix</taxon>
    </lineage>
</organism>
<protein>
    <submittedName>
        <fullName evidence="2">Uncharacterized protein</fullName>
    </submittedName>
</protein>
<keyword evidence="1" id="KW-0812">Transmembrane</keyword>
<proteinExistence type="predicted"/>
<dbReference type="EMBL" id="PYAX01000017">
    <property type="protein sequence ID" value="PSL51835.1"/>
    <property type="molecule type" value="Genomic_DNA"/>
</dbReference>
<dbReference type="Proteomes" id="UP000241118">
    <property type="component" value="Unassembled WGS sequence"/>
</dbReference>
<reference evidence="2 3" key="1">
    <citation type="submission" date="2018-03" db="EMBL/GenBank/DDBJ databases">
        <title>Genomic Encyclopedia of Type Strains, Phase III (KMG-III): the genomes of soil and plant-associated and newly described type strains.</title>
        <authorList>
            <person name="Whitman W."/>
        </authorList>
    </citation>
    <scope>NUCLEOTIDE SEQUENCE [LARGE SCALE GENOMIC DNA]</scope>
    <source>
        <strain evidence="2 3">CGMCC 4.7097</strain>
    </source>
</reference>
<keyword evidence="3" id="KW-1185">Reference proteome</keyword>
<keyword evidence="1" id="KW-0472">Membrane</keyword>
<gene>
    <name evidence="2" type="ORF">B0I31_11729</name>
</gene>
<dbReference type="RefSeq" id="WP_181320672.1">
    <property type="nucleotide sequence ID" value="NZ_PYAX01000017.1"/>
</dbReference>